<proteinExistence type="predicted"/>
<evidence type="ECO:0000313" key="2">
    <source>
        <dbReference type="Proteomes" id="UP000055024"/>
    </source>
</evidence>
<evidence type="ECO:0000313" key="1">
    <source>
        <dbReference type="EMBL" id="KRZ05860.1"/>
    </source>
</evidence>
<name>A0A0V1H6U9_9BILA</name>
<accession>A0A0V1H6U9</accession>
<dbReference type="OrthoDB" id="6108017at2759"/>
<dbReference type="Proteomes" id="UP000055024">
    <property type="component" value="Unassembled WGS sequence"/>
</dbReference>
<organism evidence="1 2">
    <name type="scientific">Trichinella zimbabwensis</name>
    <dbReference type="NCBI Taxonomy" id="268475"/>
    <lineage>
        <taxon>Eukaryota</taxon>
        <taxon>Metazoa</taxon>
        <taxon>Ecdysozoa</taxon>
        <taxon>Nematoda</taxon>
        <taxon>Enoplea</taxon>
        <taxon>Dorylaimia</taxon>
        <taxon>Trichinellida</taxon>
        <taxon>Trichinellidae</taxon>
        <taxon>Trichinella</taxon>
    </lineage>
</organism>
<comment type="caution">
    <text evidence="1">The sequence shown here is derived from an EMBL/GenBank/DDBJ whole genome shotgun (WGS) entry which is preliminary data.</text>
</comment>
<dbReference type="EMBL" id="JYDP01000130">
    <property type="protein sequence ID" value="KRZ05860.1"/>
    <property type="molecule type" value="Genomic_DNA"/>
</dbReference>
<protein>
    <submittedName>
        <fullName evidence="1">Uncharacterized protein</fullName>
    </submittedName>
</protein>
<keyword evidence="2" id="KW-1185">Reference proteome</keyword>
<reference evidence="1 2" key="1">
    <citation type="submission" date="2015-01" db="EMBL/GenBank/DDBJ databases">
        <title>Evolution of Trichinella species and genotypes.</title>
        <authorList>
            <person name="Korhonen P.K."/>
            <person name="Edoardo P."/>
            <person name="Giuseppe L.R."/>
            <person name="Gasser R.B."/>
        </authorList>
    </citation>
    <scope>NUCLEOTIDE SEQUENCE [LARGE SCALE GENOMIC DNA]</scope>
    <source>
        <strain evidence="1">ISS1029</strain>
    </source>
</reference>
<dbReference type="AlphaFoldDB" id="A0A0V1H6U9"/>
<sequence>MGYQLDTVPSAARALPLHNKAMRHLLSHMAQCNVRCLTQWLKMHELVQAEKILSSDTSCEFTSCMKSRKWHSRLCNSPRQTVRLPLFHIRLKKRRNRGLHLLTTLPLHLHYSRKRLHLIVKIWITVENGGAIAGDSWRYTANKRQCGREANADSEDSRDYPEIQADLLATADSSLHYV</sequence>
<gene>
    <name evidence="1" type="ORF">T11_11231</name>
</gene>